<dbReference type="InterPro" id="IPR018154">
    <property type="entry name" value="TLV/ENV_coat_polyprotein"/>
</dbReference>
<dbReference type="SUPFAM" id="SSF58069">
    <property type="entry name" value="Virus ectodomain"/>
    <property type="match status" value="1"/>
</dbReference>
<dbReference type="PANTHER" id="PTHR10424">
    <property type="entry name" value="VIRAL ENVELOPE PROTEIN"/>
    <property type="match status" value="1"/>
</dbReference>
<reference evidence="2" key="2">
    <citation type="submission" date="2025-09" db="UniProtKB">
        <authorList>
            <consortium name="Ensembl"/>
        </authorList>
    </citation>
    <scope>IDENTIFICATION</scope>
</reference>
<sequence length="101" mass="10946">KWTYRPPLVELERSIVNISTTLEIISNATTNALGQIQTETEQVSQIAVENGLALDGLFAAQGGVCGTNLWTTQGSTLPRSVSLSHVLVQGCKLVYLPLYRT</sequence>
<dbReference type="Ensembl" id="ENSACDT00005025891.1">
    <property type="protein sequence ID" value="ENSACDP00005021657.1"/>
    <property type="gene ID" value="ENSACDG00005015669.1"/>
</dbReference>
<dbReference type="AlphaFoldDB" id="A0A8B9EJU2"/>
<evidence type="ECO:0008006" key="4">
    <source>
        <dbReference type="Google" id="ProtNLM"/>
    </source>
</evidence>
<name>A0A8B9EJU2_ANSCY</name>
<keyword evidence="1" id="KW-1015">Disulfide bond</keyword>
<evidence type="ECO:0000256" key="1">
    <source>
        <dbReference type="ARBA" id="ARBA00023157"/>
    </source>
</evidence>
<reference evidence="2" key="1">
    <citation type="submission" date="2025-08" db="UniProtKB">
        <authorList>
            <consortium name="Ensembl"/>
        </authorList>
    </citation>
    <scope>IDENTIFICATION</scope>
</reference>
<dbReference type="Proteomes" id="UP000694521">
    <property type="component" value="Unplaced"/>
</dbReference>
<dbReference type="PANTHER" id="PTHR10424:SF73">
    <property type="entry name" value="ENDOGENOUS RETROVIRUS GROUP FC1 ENV POLYPROTEIN-RELATED"/>
    <property type="match status" value="1"/>
</dbReference>
<accession>A0A8B9EJU2</accession>
<evidence type="ECO:0000313" key="3">
    <source>
        <dbReference type="Proteomes" id="UP000694521"/>
    </source>
</evidence>
<evidence type="ECO:0000313" key="2">
    <source>
        <dbReference type="Ensembl" id="ENSACDP00005021657.1"/>
    </source>
</evidence>
<proteinExistence type="predicted"/>
<organism evidence="2 3">
    <name type="scientific">Anser cygnoides</name>
    <name type="common">Swan goose</name>
    <dbReference type="NCBI Taxonomy" id="8845"/>
    <lineage>
        <taxon>Eukaryota</taxon>
        <taxon>Metazoa</taxon>
        <taxon>Chordata</taxon>
        <taxon>Craniata</taxon>
        <taxon>Vertebrata</taxon>
        <taxon>Euteleostomi</taxon>
        <taxon>Archelosauria</taxon>
        <taxon>Archosauria</taxon>
        <taxon>Dinosauria</taxon>
        <taxon>Saurischia</taxon>
        <taxon>Theropoda</taxon>
        <taxon>Coelurosauria</taxon>
        <taxon>Aves</taxon>
        <taxon>Neognathae</taxon>
        <taxon>Galloanserae</taxon>
        <taxon>Anseriformes</taxon>
        <taxon>Anatidae</taxon>
        <taxon>Anserinae</taxon>
        <taxon>Anser</taxon>
    </lineage>
</organism>
<dbReference type="Gene3D" id="1.10.287.210">
    <property type="match status" value="1"/>
</dbReference>
<keyword evidence="3" id="KW-1185">Reference proteome</keyword>
<protein>
    <recommendedName>
        <fullName evidence="4">ERVV2 protein</fullName>
    </recommendedName>
</protein>